<proteinExistence type="predicted"/>
<evidence type="ECO:0000313" key="1">
    <source>
        <dbReference type="EMBL" id="VAW00767.1"/>
    </source>
</evidence>
<sequence>MSQARRIGPVAEGRALFVLGYRPLVGVARARKVVVTQGFLLELAARTVKR</sequence>
<gene>
    <name evidence="1" type="ORF">MNBD_ACTINO02-1988</name>
</gene>
<feature type="non-terminal residue" evidence="1">
    <location>
        <position position="50"/>
    </location>
</feature>
<reference evidence="1" key="1">
    <citation type="submission" date="2018-06" db="EMBL/GenBank/DDBJ databases">
        <authorList>
            <person name="Zhirakovskaya E."/>
        </authorList>
    </citation>
    <scope>NUCLEOTIDE SEQUENCE</scope>
</reference>
<name>A0A3B0SIK5_9ZZZZ</name>
<dbReference type="EMBL" id="UOEK01000194">
    <property type="protein sequence ID" value="VAW00767.1"/>
    <property type="molecule type" value="Genomic_DNA"/>
</dbReference>
<dbReference type="AlphaFoldDB" id="A0A3B0SIK5"/>
<accession>A0A3B0SIK5</accession>
<protein>
    <submittedName>
        <fullName evidence="1">Uncharacterized protein</fullName>
    </submittedName>
</protein>
<organism evidence="1">
    <name type="scientific">hydrothermal vent metagenome</name>
    <dbReference type="NCBI Taxonomy" id="652676"/>
    <lineage>
        <taxon>unclassified sequences</taxon>
        <taxon>metagenomes</taxon>
        <taxon>ecological metagenomes</taxon>
    </lineage>
</organism>